<dbReference type="SUPFAM" id="SSF52374">
    <property type="entry name" value="Nucleotidylyl transferase"/>
    <property type="match status" value="1"/>
</dbReference>
<keyword evidence="5" id="KW-0820">tRNA-binding</keyword>
<dbReference type="GO" id="GO:0006431">
    <property type="term" value="P:methionyl-tRNA aminoacylation"/>
    <property type="evidence" value="ECO:0007669"/>
    <property type="project" value="InterPro"/>
</dbReference>
<protein>
    <recommendedName>
        <fullName evidence="3">methionine--tRNA ligase</fullName>
        <ecNumber evidence="3">6.1.1.10</ecNumber>
    </recommendedName>
    <alternativeName>
        <fullName evidence="12">Methionyl-tRNA synthetase</fullName>
    </alternativeName>
</protein>
<dbReference type="PRINTS" id="PR01041">
    <property type="entry name" value="TRNASYNTHMET"/>
</dbReference>
<dbReference type="EMBL" id="JAUKUD010000001">
    <property type="protein sequence ID" value="KAK0754992.1"/>
    <property type="molecule type" value="Genomic_DNA"/>
</dbReference>
<feature type="compositionally biased region" description="Basic and acidic residues" evidence="15">
    <location>
        <begin position="578"/>
        <end position="598"/>
    </location>
</feature>
<dbReference type="InterPro" id="IPR015413">
    <property type="entry name" value="Methionyl/Leucyl_tRNA_Synth"/>
</dbReference>
<evidence type="ECO:0000256" key="8">
    <source>
        <dbReference type="ARBA" id="ARBA00022840"/>
    </source>
</evidence>
<keyword evidence="4" id="KW-0963">Cytoplasm</keyword>
<dbReference type="Pfam" id="PF19303">
    <property type="entry name" value="Anticodon_3"/>
    <property type="match status" value="1"/>
</dbReference>
<dbReference type="Pfam" id="PF09334">
    <property type="entry name" value="tRNA-synt_1g"/>
    <property type="match status" value="1"/>
</dbReference>
<evidence type="ECO:0000256" key="15">
    <source>
        <dbReference type="SAM" id="MobiDB-lite"/>
    </source>
</evidence>
<dbReference type="InterPro" id="IPR014758">
    <property type="entry name" value="Met-tRNA_synth"/>
</dbReference>
<dbReference type="AlphaFoldDB" id="A0AA40FC09"/>
<dbReference type="InterPro" id="IPR023458">
    <property type="entry name" value="Met-tRNA_ligase_1"/>
</dbReference>
<comment type="catalytic activity">
    <reaction evidence="13">
        <text>tRNA(Met) + L-methionine + ATP = L-methionyl-tRNA(Met) + AMP + diphosphate</text>
        <dbReference type="Rhea" id="RHEA:13481"/>
        <dbReference type="Rhea" id="RHEA-COMP:9667"/>
        <dbReference type="Rhea" id="RHEA-COMP:9698"/>
        <dbReference type="ChEBI" id="CHEBI:30616"/>
        <dbReference type="ChEBI" id="CHEBI:33019"/>
        <dbReference type="ChEBI" id="CHEBI:57844"/>
        <dbReference type="ChEBI" id="CHEBI:78442"/>
        <dbReference type="ChEBI" id="CHEBI:78530"/>
        <dbReference type="ChEBI" id="CHEBI:456215"/>
        <dbReference type="EC" id="6.1.1.10"/>
    </reaction>
</comment>
<evidence type="ECO:0000256" key="4">
    <source>
        <dbReference type="ARBA" id="ARBA00022490"/>
    </source>
</evidence>
<dbReference type="EC" id="6.1.1.10" evidence="3"/>
<reference evidence="18" key="1">
    <citation type="submission" date="2023-06" db="EMBL/GenBank/DDBJ databases">
        <title>Genome-scale phylogeny and comparative genomics of the fungal order Sordariales.</title>
        <authorList>
            <consortium name="Lawrence Berkeley National Laboratory"/>
            <person name="Hensen N."/>
            <person name="Bonometti L."/>
            <person name="Westerberg I."/>
            <person name="Brannstrom I.O."/>
            <person name="Guillou S."/>
            <person name="Cros-Aarteil S."/>
            <person name="Calhoun S."/>
            <person name="Haridas S."/>
            <person name="Kuo A."/>
            <person name="Mondo S."/>
            <person name="Pangilinan J."/>
            <person name="Riley R."/>
            <person name="LaButti K."/>
            <person name="Andreopoulos B."/>
            <person name="Lipzen A."/>
            <person name="Chen C."/>
            <person name="Yanf M."/>
            <person name="Daum C."/>
            <person name="Ng V."/>
            <person name="Clum A."/>
            <person name="Steindorff A."/>
            <person name="Ohm R."/>
            <person name="Martin F."/>
            <person name="Silar P."/>
            <person name="Natvig D."/>
            <person name="Lalanne C."/>
            <person name="Gautier V."/>
            <person name="Ament-velasquez S.L."/>
            <person name="Kruys A."/>
            <person name="Hutchinson M.I."/>
            <person name="Powell A.J."/>
            <person name="Barry K."/>
            <person name="Miller A.N."/>
            <person name="Grigoriev I.V."/>
            <person name="Debuchy R."/>
            <person name="Gladieux P."/>
            <person name="Thoren M.H."/>
            <person name="Johannesson H."/>
        </authorList>
    </citation>
    <scope>NUCLEOTIDE SEQUENCE</scope>
    <source>
        <strain evidence="18">SMH3187-1</strain>
    </source>
</reference>
<dbReference type="Gene3D" id="2.20.28.20">
    <property type="entry name" value="Methionyl-tRNA synthetase, Zn-domain"/>
    <property type="match status" value="1"/>
</dbReference>
<dbReference type="Gene3D" id="3.40.50.620">
    <property type="entry name" value="HUPs"/>
    <property type="match status" value="1"/>
</dbReference>
<evidence type="ECO:0000256" key="14">
    <source>
        <dbReference type="RuleBase" id="RU363039"/>
    </source>
</evidence>
<keyword evidence="19" id="KW-1185">Reference proteome</keyword>
<organism evidence="18 19">
    <name type="scientific">Schizothecium vesticola</name>
    <dbReference type="NCBI Taxonomy" id="314040"/>
    <lineage>
        <taxon>Eukaryota</taxon>
        <taxon>Fungi</taxon>
        <taxon>Dikarya</taxon>
        <taxon>Ascomycota</taxon>
        <taxon>Pezizomycotina</taxon>
        <taxon>Sordariomycetes</taxon>
        <taxon>Sordariomycetidae</taxon>
        <taxon>Sordariales</taxon>
        <taxon>Schizotheciaceae</taxon>
        <taxon>Schizothecium</taxon>
    </lineage>
</organism>
<evidence type="ECO:0000256" key="10">
    <source>
        <dbReference type="ARBA" id="ARBA00022917"/>
    </source>
</evidence>
<dbReference type="PROSITE" id="PS00178">
    <property type="entry name" value="AA_TRNA_LIGASE_I"/>
    <property type="match status" value="1"/>
</dbReference>
<dbReference type="GO" id="GO:0005829">
    <property type="term" value="C:cytosol"/>
    <property type="evidence" value="ECO:0007669"/>
    <property type="project" value="TreeGrafter"/>
</dbReference>
<dbReference type="GO" id="GO:0004825">
    <property type="term" value="F:methionine-tRNA ligase activity"/>
    <property type="evidence" value="ECO:0007669"/>
    <property type="project" value="UniProtKB-EC"/>
</dbReference>
<proteinExistence type="inferred from homology"/>
<feature type="region of interest" description="Disordered" evidence="15">
    <location>
        <begin position="571"/>
        <end position="641"/>
    </location>
</feature>
<dbReference type="InterPro" id="IPR033911">
    <property type="entry name" value="MetRS_core"/>
</dbReference>
<evidence type="ECO:0000256" key="2">
    <source>
        <dbReference type="ARBA" id="ARBA00005594"/>
    </source>
</evidence>
<keyword evidence="6 14" id="KW-0436">Ligase</keyword>
<dbReference type="Gene3D" id="1.10.730.10">
    <property type="entry name" value="Isoleucyl-tRNA Synthetase, Domain 1"/>
    <property type="match status" value="1"/>
</dbReference>
<feature type="domain" description="Methionyl/Leucyl tRNA synthetase" evidence="16">
    <location>
        <begin position="17"/>
        <end position="411"/>
    </location>
</feature>
<dbReference type="InterPro" id="IPR029038">
    <property type="entry name" value="MetRS_Zn"/>
</dbReference>
<dbReference type="GO" id="GO:0005524">
    <property type="term" value="F:ATP binding"/>
    <property type="evidence" value="ECO:0007669"/>
    <property type="project" value="UniProtKB-KW"/>
</dbReference>
<evidence type="ECO:0000313" key="19">
    <source>
        <dbReference type="Proteomes" id="UP001172155"/>
    </source>
</evidence>
<dbReference type="CDD" id="cd00814">
    <property type="entry name" value="MetRS_core"/>
    <property type="match status" value="1"/>
</dbReference>
<dbReference type="PANTHER" id="PTHR45765:SF1">
    <property type="entry name" value="METHIONINE--TRNA LIGASE, CYTOPLASMIC"/>
    <property type="match status" value="1"/>
</dbReference>
<evidence type="ECO:0000259" key="16">
    <source>
        <dbReference type="Pfam" id="PF09334"/>
    </source>
</evidence>
<dbReference type="InterPro" id="IPR014729">
    <property type="entry name" value="Rossmann-like_a/b/a_fold"/>
</dbReference>
<keyword evidence="11 14" id="KW-0030">Aminoacyl-tRNA synthetase</keyword>
<sequence length="641" mass="71695">MAPNPNPILPIPGRKNILITSALPYVNNVPHLGNIIGSTLSADVYARYSKQRDRPTLYICGTDEYGTATETRALEAGVTPQELCDEFYAKHKAIYEWFDIGFDHFGRTTTKHQTDIVQDAFLKLRENGFLEERTTTQPYCEKHEAFLADRFVEGTCPKPGCGYEDARGDQCDKCGNLLDPFELINPKCKLDGATPVPRETAHFFLALDKLQGRVQEWFDKASKEGNWSANGIAITKAWLDRGLEGRSITRDVKWGVPVPLEGYENKVIYVWFDAPYGYPSITANYTDQWEKWWKNPGEVDLYQFMGKDNVPFHGVIWPASLLGAEDKKWTMLHTLSTSEYLNYENTKFSKSRGVGVFGDGAKDTGIGPSVWRYYLLANRPETGDTQFEWSGFVAANNNELLANLGNFVNRVVKFVNAKLDGTIPEFSASYTDESFDFPGWIASINTLLAEYNAEMEAVHLRAGVKKLMEISSQGNLLLQYRLDNANLAASPERTKTVIGLALNLSSLLASIAAPYMPATSASIVRQLNSDLKFIPDTFDSEVLKPGHKLGKAEYLFTRIDEKKITEWKEAYGGTQASRKAEEEAKEALKKKKQEEKDRKNAKKAAKKVAEEGKGSAPAQVPTTAATEDVKTLPIRVKPVEK</sequence>
<evidence type="ECO:0000256" key="9">
    <source>
        <dbReference type="ARBA" id="ARBA00022884"/>
    </source>
</evidence>
<dbReference type="FunFam" id="2.20.28.20:FF:000001">
    <property type="entry name" value="Methionine--tRNA ligase"/>
    <property type="match status" value="1"/>
</dbReference>
<keyword evidence="7 14" id="KW-0547">Nucleotide-binding</keyword>
<evidence type="ECO:0000256" key="12">
    <source>
        <dbReference type="ARBA" id="ARBA00030904"/>
    </source>
</evidence>
<keyword evidence="8 14" id="KW-0067">ATP-binding</keyword>
<name>A0AA40FC09_9PEZI</name>
<evidence type="ECO:0000256" key="3">
    <source>
        <dbReference type="ARBA" id="ARBA00012838"/>
    </source>
</evidence>
<dbReference type="PANTHER" id="PTHR45765">
    <property type="entry name" value="METHIONINE--TRNA LIGASE"/>
    <property type="match status" value="1"/>
</dbReference>
<dbReference type="GO" id="GO:0000049">
    <property type="term" value="F:tRNA binding"/>
    <property type="evidence" value="ECO:0007669"/>
    <property type="project" value="UniProtKB-KW"/>
</dbReference>
<comment type="similarity">
    <text evidence="2 14">Belongs to the class-I aminoacyl-tRNA synthetase family.</text>
</comment>
<evidence type="ECO:0000256" key="1">
    <source>
        <dbReference type="ARBA" id="ARBA00004496"/>
    </source>
</evidence>
<evidence type="ECO:0000313" key="18">
    <source>
        <dbReference type="EMBL" id="KAK0754992.1"/>
    </source>
</evidence>
<dbReference type="GO" id="GO:0017101">
    <property type="term" value="C:aminoacyl-tRNA synthetase multienzyme complex"/>
    <property type="evidence" value="ECO:0007669"/>
    <property type="project" value="TreeGrafter"/>
</dbReference>
<dbReference type="InterPro" id="IPR001412">
    <property type="entry name" value="aa-tRNA-synth_I_CS"/>
</dbReference>
<evidence type="ECO:0000256" key="13">
    <source>
        <dbReference type="ARBA" id="ARBA00047364"/>
    </source>
</evidence>
<dbReference type="SUPFAM" id="SSF47323">
    <property type="entry name" value="Anticodon-binding domain of a subclass of class I aminoacyl-tRNA synthetases"/>
    <property type="match status" value="1"/>
</dbReference>
<gene>
    <name evidence="18" type="ORF">B0T18DRAFT_315627</name>
</gene>
<dbReference type="InterPro" id="IPR009080">
    <property type="entry name" value="tRNAsynth_Ia_anticodon-bd"/>
</dbReference>
<evidence type="ECO:0000259" key="17">
    <source>
        <dbReference type="Pfam" id="PF19303"/>
    </source>
</evidence>
<accession>A0AA40FC09</accession>
<comment type="subcellular location">
    <subcellularLocation>
        <location evidence="1">Cytoplasm</location>
    </subcellularLocation>
</comment>
<dbReference type="Proteomes" id="UP001172155">
    <property type="component" value="Unassembled WGS sequence"/>
</dbReference>
<dbReference type="NCBIfam" id="TIGR00398">
    <property type="entry name" value="metG"/>
    <property type="match status" value="1"/>
</dbReference>
<keyword evidence="10 14" id="KW-0648">Protein biosynthesis</keyword>
<evidence type="ECO:0000256" key="7">
    <source>
        <dbReference type="ARBA" id="ARBA00022741"/>
    </source>
</evidence>
<feature type="domain" description="Methionyl-tRNA synthetase anticodon-binding" evidence="17">
    <location>
        <begin position="441"/>
        <end position="575"/>
    </location>
</feature>
<evidence type="ECO:0000256" key="5">
    <source>
        <dbReference type="ARBA" id="ARBA00022555"/>
    </source>
</evidence>
<comment type="caution">
    <text evidence="18">The sequence shown here is derived from an EMBL/GenBank/DDBJ whole genome shotgun (WGS) entry which is preliminary data.</text>
</comment>
<dbReference type="FunFam" id="1.10.730.10:FF:000031">
    <property type="entry name" value="Putative Methionyl-tRNA synthetase"/>
    <property type="match status" value="1"/>
</dbReference>
<keyword evidence="9" id="KW-0694">RNA-binding</keyword>
<evidence type="ECO:0000256" key="6">
    <source>
        <dbReference type="ARBA" id="ARBA00022598"/>
    </source>
</evidence>
<evidence type="ECO:0000256" key="11">
    <source>
        <dbReference type="ARBA" id="ARBA00023146"/>
    </source>
</evidence>
<dbReference type="InterPro" id="IPR041872">
    <property type="entry name" value="Anticodon_Met"/>
</dbReference>
<dbReference type="SUPFAM" id="SSF57770">
    <property type="entry name" value="Methionyl-tRNA synthetase (MetRS), Zn-domain"/>
    <property type="match status" value="1"/>
</dbReference>